<keyword evidence="2 8" id="KW-0349">Heme</keyword>
<keyword evidence="6 8" id="KW-0503">Monooxygenase</keyword>
<evidence type="ECO:0000313" key="9">
    <source>
        <dbReference type="EMBL" id="UYV62999.1"/>
    </source>
</evidence>
<evidence type="ECO:0000256" key="4">
    <source>
        <dbReference type="ARBA" id="ARBA00023002"/>
    </source>
</evidence>
<reference evidence="9 10" key="1">
    <citation type="submission" date="2022-01" db="EMBL/GenBank/DDBJ databases">
        <title>A chromosomal length assembly of Cordylochernes scorpioides.</title>
        <authorList>
            <person name="Zeh D."/>
            <person name="Zeh J."/>
        </authorList>
    </citation>
    <scope>NUCLEOTIDE SEQUENCE [LARGE SCALE GENOMIC DNA]</scope>
    <source>
        <strain evidence="9">IN4F17</strain>
        <tissue evidence="9">Whole Body</tissue>
    </source>
</reference>
<dbReference type="Gene3D" id="1.10.630.10">
    <property type="entry name" value="Cytochrome P450"/>
    <property type="match status" value="1"/>
</dbReference>
<keyword evidence="5 8" id="KW-0408">Iron</keyword>
<name>A0ABY6K289_9ARAC</name>
<evidence type="ECO:0000256" key="3">
    <source>
        <dbReference type="ARBA" id="ARBA00022723"/>
    </source>
</evidence>
<dbReference type="PROSITE" id="PS00086">
    <property type="entry name" value="CYTOCHROME_P450"/>
    <property type="match status" value="1"/>
</dbReference>
<dbReference type="PANTHER" id="PTHR24302">
    <property type="entry name" value="CYTOCHROME P450 FAMILY 3"/>
    <property type="match status" value="1"/>
</dbReference>
<dbReference type="PANTHER" id="PTHR24302:SF15">
    <property type="entry name" value="FATTY-ACID PEROXYGENASE"/>
    <property type="match status" value="1"/>
</dbReference>
<keyword evidence="3 8" id="KW-0479">Metal-binding</keyword>
<keyword evidence="4 8" id="KW-0560">Oxidoreductase</keyword>
<dbReference type="EMBL" id="CP092864">
    <property type="protein sequence ID" value="UYV62999.1"/>
    <property type="molecule type" value="Genomic_DNA"/>
</dbReference>
<dbReference type="InterPro" id="IPR036396">
    <property type="entry name" value="Cyt_P450_sf"/>
</dbReference>
<dbReference type="Pfam" id="PF00067">
    <property type="entry name" value="p450"/>
    <property type="match status" value="1"/>
</dbReference>
<evidence type="ECO:0000256" key="5">
    <source>
        <dbReference type="ARBA" id="ARBA00023004"/>
    </source>
</evidence>
<evidence type="ECO:0000256" key="2">
    <source>
        <dbReference type="ARBA" id="ARBA00022617"/>
    </source>
</evidence>
<evidence type="ECO:0000256" key="7">
    <source>
        <dbReference type="ARBA" id="ARBA00043906"/>
    </source>
</evidence>
<dbReference type="InterPro" id="IPR001128">
    <property type="entry name" value="Cyt_P450"/>
</dbReference>
<organism evidence="9 10">
    <name type="scientific">Cordylochernes scorpioides</name>
    <dbReference type="NCBI Taxonomy" id="51811"/>
    <lineage>
        <taxon>Eukaryota</taxon>
        <taxon>Metazoa</taxon>
        <taxon>Ecdysozoa</taxon>
        <taxon>Arthropoda</taxon>
        <taxon>Chelicerata</taxon>
        <taxon>Arachnida</taxon>
        <taxon>Pseudoscorpiones</taxon>
        <taxon>Cheliferoidea</taxon>
        <taxon>Chernetidae</taxon>
        <taxon>Cordylochernes</taxon>
    </lineage>
</organism>
<accession>A0ABY6K289</accession>
<dbReference type="PRINTS" id="PR00463">
    <property type="entry name" value="EP450I"/>
</dbReference>
<protein>
    <submittedName>
        <fullName evidence="9">CYP3A4</fullName>
    </submittedName>
</protein>
<dbReference type="Proteomes" id="UP001235939">
    <property type="component" value="Chromosome 02"/>
</dbReference>
<comment type="similarity">
    <text evidence="1 8">Belongs to the cytochrome P450 family.</text>
</comment>
<sequence length="112" mass="13132">MREVSETVVLEGKTVPKGTVIQVPVYGLHHSPELWHDPEVFWPERFDLEESLKRHSMTFQPFGIGPRNCIGQRFARAFTKLAWARILQKFRLELPEPGIKVVHIHKNFQFQN</sequence>
<dbReference type="SUPFAM" id="SSF48264">
    <property type="entry name" value="Cytochrome P450"/>
    <property type="match status" value="1"/>
</dbReference>
<dbReference type="InterPro" id="IPR002401">
    <property type="entry name" value="Cyt_P450_E_grp-I"/>
</dbReference>
<proteinExistence type="inferred from homology"/>
<dbReference type="InterPro" id="IPR017972">
    <property type="entry name" value="Cyt_P450_CS"/>
</dbReference>
<comment type="function">
    <text evidence="7">Cytochromes P450 are a group of heme-thiolate monooxygenases. They oxidize a variety of structurally unrelated compounds, including steroids, fatty acids, and xenobiotics.</text>
</comment>
<evidence type="ECO:0000256" key="8">
    <source>
        <dbReference type="RuleBase" id="RU000461"/>
    </source>
</evidence>
<dbReference type="InterPro" id="IPR050705">
    <property type="entry name" value="Cytochrome_P450_3A"/>
</dbReference>
<evidence type="ECO:0000313" key="10">
    <source>
        <dbReference type="Proteomes" id="UP001235939"/>
    </source>
</evidence>
<evidence type="ECO:0000256" key="1">
    <source>
        <dbReference type="ARBA" id="ARBA00010617"/>
    </source>
</evidence>
<gene>
    <name evidence="9" type="ORF">LAZ67_2002792</name>
</gene>
<keyword evidence="10" id="KW-1185">Reference proteome</keyword>
<evidence type="ECO:0000256" key="6">
    <source>
        <dbReference type="ARBA" id="ARBA00023033"/>
    </source>
</evidence>